<evidence type="ECO:0000313" key="2">
    <source>
        <dbReference type="EMBL" id="MVN79254.1"/>
    </source>
</evidence>
<organism evidence="2 3">
    <name type="scientific">Hymenobacter ginkgonis</name>
    <dbReference type="NCBI Taxonomy" id="2682976"/>
    <lineage>
        <taxon>Bacteria</taxon>
        <taxon>Pseudomonadati</taxon>
        <taxon>Bacteroidota</taxon>
        <taxon>Cytophagia</taxon>
        <taxon>Cytophagales</taxon>
        <taxon>Hymenobacteraceae</taxon>
        <taxon>Hymenobacter</taxon>
    </lineage>
</organism>
<dbReference type="PANTHER" id="PTHR43581">
    <property type="entry name" value="ATP/GTP PHOSPHATASE"/>
    <property type="match status" value="1"/>
</dbReference>
<dbReference type="PANTHER" id="PTHR43581:SF4">
    <property type="entry name" value="ATP_GTP PHOSPHATASE"/>
    <property type="match status" value="1"/>
</dbReference>
<keyword evidence="3" id="KW-1185">Reference proteome</keyword>
<reference evidence="2 3" key="1">
    <citation type="submission" date="2019-12" db="EMBL/GenBank/DDBJ databases">
        <title>Hymenobacter sp. HMF4947 Genome sequencing and assembly.</title>
        <authorList>
            <person name="Kang H."/>
            <person name="Cha I."/>
            <person name="Kim H."/>
            <person name="Joh K."/>
        </authorList>
    </citation>
    <scope>NUCLEOTIDE SEQUENCE [LARGE SCALE GENOMIC DNA]</scope>
    <source>
        <strain evidence="2 3">HMF4947</strain>
    </source>
</reference>
<name>A0A7K1TLG4_9BACT</name>
<feature type="domain" description="ATPase AAA-type core" evidence="1">
    <location>
        <begin position="382"/>
        <end position="458"/>
    </location>
</feature>
<gene>
    <name evidence="2" type="ORF">GO988_23220</name>
</gene>
<dbReference type="EMBL" id="WQKZ01000012">
    <property type="protein sequence ID" value="MVN79254.1"/>
    <property type="molecule type" value="Genomic_DNA"/>
</dbReference>
<protein>
    <submittedName>
        <fullName evidence="2">AAA family ATPase</fullName>
    </submittedName>
</protein>
<dbReference type="Gene3D" id="3.40.50.300">
    <property type="entry name" value="P-loop containing nucleotide triphosphate hydrolases"/>
    <property type="match status" value="1"/>
</dbReference>
<dbReference type="SUPFAM" id="SSF52540">
    <property type="entry name" value="P-loop containing nucleoside triphosphate hydrolases"/>
    <property type="match status" value="1"/>
</dbReference>
<comment type="caution">
    <text evidence="2">The sequence shown here is derived from an EMBL/GenBank/DDBJ whole genome shotgun (WGS) entry which is preliminary data.</text>
</comment>
<dbReference type="InterPro" id="IPR027417">
    <property type="entry name" value="P-loop_NTPase"/>
</dbReference>
<accession>A0A7K1TLG4</accession>
<proteinExistence type="predicted"/>
<dbReference type="Proteomes" id="UP000441336">
    <property type="component" value="Unassembled WGS sequence"/>
</dbReference>
<evidence type="ECO:0000259" key="1">
    <source>
        <dbReference type="Pfam" id="PF13304"/>
    </source>
</evidence>
<evidence type="ECO:0000313" key="3">
    <source>
        <dbReference type="Proteomes" id="UP000441336"/>
    </source>
</evidence>
<dbReference type="GO" id="GO:0005524">
    <property type="term" value="F:ATP binding"/>
    <property type="evidence" value="ECO:0007669"/>
    <property type="project" value="InterPro"/>
</dbReference>
<dbReference type="InterPro" id="IPR051396">
    <property type="entry name" value="Bact_Antivir_Def_Nuclease"/>
</dbReference>
<dbReference type="AlphaFoldDB" id="A0A7K1TLG4"/>
<dbReference type="RefSeq" id="WP_157570028.1">
    <property type="nucleotide sequence ID" value="NZ_WQKZ01000012.1"/>
</dbReference>
<dbReference type="GO" id="GO:0016887">
    <property type="term" value="F:ATP hydrolysis activity"/>
    <property type="evidence" value="ECO:0007669"/>
    <property type="project" value="InterPro"/>
</dbReference>
<sequence length="732" mass="82520">MVRYLTFQIPQPEIKDSLFAGYTLSNSSLLPSHFGSINPVNILLGENNSGKSRFMREIMKTDVKQFELDFSTDDVIAKLDAVCKLIESLPLDSFFDLTLKVTHYEIEETFLSLFDKSKKDLTNNVPTYKISPREFIKELKAAINKLLKATSTIGPFLSFLDLDETDNKYLEALITSLGKIRRAASAYEQVAPKEKFGNNFTNSVGSDSIEFRHPQDFAVLGLVTGSTNSYQFRESGKRSAYAVKHSALLHDLQGPIQDIIDLLKPLTKVFPRKPIRTYIPTLRTARTLIGPNGAKLQSDSDIMRITTILDYDLSSSGAEVDTGFALYDAIDTKRNARIEGRTSFTRFEEFLSETFFNGKPVAVVAERVKDVRGGNILITIDGIERDIQHLGDGIQAIILLLYPLFISSENAWFFIEEPETHLHPGFQRLFIETITTHPILKAKNLTIFLTTHSNHILDFAIAETDRVNIFSFRKAKETVGKPAYQIQLTARHDLEALAALGVQNSSVFLANCTVWVEGITDRIYLTAYLKAYLKHLQSKVSLIEGLHYSFLEYAGANVAHYTFSAQSYDGTIPAQTLQDIKGMSISNRIMLIADRDAGKKTKRDERFIDEQNPGFAYRILDVREIENLLSPEVIAETLHKLYKKKFDASLLRVEEYQQEYLGSYLRSKFSSIPDNFAPADGSGTIGTAKKRLFAEKAAESITSWQLLTPEAQKLTEQVFNFIIDHNPRLGRS</sequence>
<dbReference type="Pfam" id="PF13304">
    <property type="entry name" value="AAA_21"/>
    <property type="match status" value="1"/>
</dbReference>
<dbReference type="InterPro" id="IPR003959">
    <property type="entry name" value="ATPase_AAA_core"/>
</dbReference>